<dbReference type="PIRSF" id="PIRSF005096">
    <property type="entry name" value="GALM"/>
    <property type="match status" value="1"/>
</dbReference>
<evidence type="ECO:0000256" key="6">
    <source>
        <dbReference type="ARBA" id="ARBA00023235"/>
    </source>
</evidence>
<organism evidence="12 13">
    <name type="scientific">Youxingia wuxianensis</name>
    <dbReference type="NCBI Taxonomy" id="2763678"/>
    <lineage>
        <taxon>Bacteria</taxon>
        <taxon>Bacillati</taxon>
        <taxon>Bacillota</taxon>
        <taxon>Clostridia</taxon>
        <taxon>Eubacteriales</taxon>
        <taxon>Oscillospiraceae</taxon>
        <taxon>Youxingia</taxon>
    </lineage>
</organism>
<evidence type="ECO:0000256" key="7">
    <source>
        <dbReference type="ARBA" id="ARBA00023277"/>
    </source>
</evidence>
<dbReference type="SUPFAM" id="SSF74650">
    <property type="entry name" value="Galactose mutarotase-like"/>
    <property type="match status" value="1"/>
</dbReference>
<sequence>MFCKGPAGEDLPMYTFSNSKGMEIDVIPYGGDIVSIRVPDRDGNMGDVLLGYDGENYVNNARYRGQLIGRCGNRIGRGKFTLNGKSYQLNCNDGRNHLHGGNVGFNKKVWDCQIESAPQGDFLTLKYHSPDGEEFYPGNMDVTVTYSLTDKNEIVIRYQAVSDKDTLCNLTNHAYFNLRGHDTGDILDHEVKIYADYFTEADEESIPTGRVLAVDGTPMDFKQFHKVGERIDAQYTPVIYGKGYDHNWVLNKGDKVMGPCAEVYCEATGRLMRCFTTSPCVQFYTANFINGSTIGKGGYRYQKRAGLCLETQFAPDAANHPDWASPILRAGDLWDYTTIYEFSVKE</sequence>
<dbReference type="InterPro" id="IPR011013">
    <property type="entry name" value="Gal_mutarotase_sf_dom"/>
</dbReference>
<comment type="caution">
    <text evidence="12">The sequence shown here is derived from an EMBL/GenBank/DDBJ whole genome shotgun (WGS) entry which is preliminary data.</text>
</comment>
<evidence type="ECO:0000256" key="2">
    <source>
        <dbReference type="ARBA" id="ARBA00005028"/>
    </source>
</evidence>
<feature type="active site" description="Proton donor" evidence="9">
    <location>
        <position position="173"/>
    </location>
</feature>
<dbReference type="AlphaFoldDB" id="A0A926ENQ0"/>
<dbReference type="InterPro" id="IPR014718">
    <property type="entry name" value="GH-type_carb-bd"/>
</dbReference>
<dbReference type="InterPro" id="IPR008183">
    <property type="entry name" value="Aldose_1/G6P_1-epimerase"/>
</dbReference>
<reference evidence="12" key="1">
    <citation type="submission" date="2020-08" db="EMBL/GenBank/DDBJ databases">
        <title>Genome public.</title>
        <authorList>
            <person name="Liu C."/>
            <person name="Sun Q."/>
        </authorList>
    </citation>
    <scope>NUCLEOTIDE SEQUENCE</scope>
    <source>
        <strain evidence="12">NSJ-64</strain>
    </source>
</reference>
<evidence type="ECO:0000256" key="9">
    <source>
        <dbReference type="PIRSR" id="PIRSR005096-1"/>
    </source>
</evidence>
<evidence type="ECO:0000313" key="13">
    <source>
        <dbReference type="Proteomes" id="UP000623678"/>
    </source>
</evidence>
<evidence type="ECO:0000256" key="5">
    <source>
        <dbReference type="ARBA" id="ARBA00014165"/>
    </source>
</evidence>
<proteinExistence type="inferred from homology"/>
<dbReference type="Proteomes" id="UP000623678">
    <property type="component" value="Unassembled WGS sequence"/>
</dbReference>
<evidence type="ECO:0000256" key="11">
    <source>
        <dbReference type="PIRSR" id="PIRSR005096-3"/>
    </source>
</evidence>
<feature type="binding site" evidence="10">
    <location>
        <position position="245"/>
    </location>
    <ligand>
        <name>beta-D-galactose</name>
        <dbReference type="ChEBI" id="CHEBI:27667"/>
    </ligand>
</feature>
<keyword evidence="7 8" id="KW-0119">Carbohydrate metabolism</keyword>
<dbReference type="PANTHER" id="PTHR10091:SF0">
    <property type="entry name" value="GALACTOSE MUTAROTASE"/>
    <property type="match status" value="1"/>
</dbReference>
<accession>A0A926ENQ0</accession>
<dbReference type="GO" id="GO:0033499">
    <property type="term" value="P:galactose catabolic process via UDP-galactose, Leloir pathway"/>
    <property type="evidence" value="ECO:0007669"/>
    <property type="project" value="TreeGrafter"/>
</dbReference>
<feature type="binding site" evidence="11">
    <location>
        <begin position="173"/>
        <end position="175"/>
    </location>
    <ligand>
        <name>beta-D-galactose</name>
        <dbReference type="ChEBI" id="CHEBI:27667"/>
    </ligand>
</feature>
<dbReference type="PROSITE" id="PS00545">
    <property type="entry name" value="ALDOSE_1_EPIMERASE"/>
    <property type="match status" value="1"/>
</dbReference>
<keyword evidence="6 8" id="KW-0413">Isomerase</keyword>
<evidence type="ECO:0000256" key="3">
    <source>
        <dbReference type="ARBA" id="ARBA00006206"/>
    </source>
</evidence>
<evidence type="ECO:0000313" key="12">
    <source>
        <dbReference type="EMBL" id="MBC8585710.1"/>
    </source>
</evidence>
<feature type="binding site" evidence="11">
    <location>
        <begin position="73"/>
        <end position="74"/>
    </location>
    <ligand>
        <name>beta-D-galactose</name>
        <dbReference type="ChEBI" id="CHEBI:27667"/>
    </ligand>
</feature>
<keyword evidence="13" id="KW-1185">Reference proteome</keyword>
<dbReference type="CDD" id="cd09019">
    <property type="entry name" value="galactose_mutarotase_like"/>
    <property type="match status" value="1"/>
</dbReference>
<dbReference type="InterPro" id="IPR047215">
    <property type="entry name" value="Galactose_mutarotase-like"/>
</dbReference>
<dbReference type="InterPro" id="IPR018052">
    <property type="entry name" value="Ald1_epimerase_CS"/>
</dbReference>
<comment type="catalytic activity">
    <reaction evidence="1 8">
        <text>alpha-D-glucose = beta-D-glucose</text>
        <dbReference type="Rhea" id="RHEA:10264"/>
        <dbReference type="ChEBI" id="CHEBI:15903"/>
        <dbReference type="ChEBI" id="CHEBI:17925"/>
        <dbReference type="EC" id="5.1.3.3"/>
    </reaction>
</comment>
<evidence type="ECO:0000256" key="1">
    <source>
        <dbReference type="ARBA" id="ARBA00001614"/>
    </source>
</evidence>
<dbReference type="EMBL" id="JACRTD010000006">
    <property type="protein sequence ID" value="MBC8585710.1"/>
    <property type="molecule type" value="Genomic_DNA"/>
</dbReference>
<evidence type="ECO:0000256" key="10">
    <source>
        <dbReference type="PIRSR" id="PIRSR005096-2"/>
    </source>
</evidence>
<gene>
    <name evidence="12" type="ORF">H8705_08950</name>
</gene>
<evidence type="ECO:0000256" key="4">
    <source>
        <dbReference type="ARBA" id="ARBA00013185"/>
    </source>
</evidence>
<comment type="similarity">
    <text evidence="3 8">Belongs to the aldose epimerase family.</text>
</comment>
<dbReference type="Gene3D" id="2.70.98.10">
    <property type="match status" value="1"/>
</dbReference>
<feature type="active site" description="Proton acceptor" evidence="9">
    <location>
        <position position="310"/>
    </location>
</feature>
<dbReference type="PANTHER" id="PTHR10091">
    <property type="entry name" value="ALDOSE-1-EPIMERASE"/>
    <property type="match status" value="1"/>
</dbReference>
<dbReference type="NCBIfam" id="NF008277">
    <property type="entry name" value="PRK11055.1"/>
    <property type="match status" value="1"/>
</dbReference>
<dbReference type="Pfam" id="PF01263">
    <property type="entry name" value="Aldose_epim"/>
    <property type="match status" value="1"/>
</dbReference>
<protein>
    <recommendedName>
        <fullName evidence="5 8">Aldose 1-epimerase</fullName>
        <ecNumber evidence="4 8">5.1.3.3</ecNumber>
    </recommendedName>
</protein>
<name>A0A926ENQ0_9FIRM</name>
<dbReference type="GO" id="GO:0006006">
    <property type="term" value="P:glucose metabolic process"/>
    <property type="evidence" value="ECO:0007669"/>
    <property type="project" value="TreeGrafter"/>
</dbReference>
<dbReference type="EC" id="5.1.3.3" evidence="4 8"/>
<dbReference type="GO" id="GO:0030246">
    <property type="term" value="F:carbohydrate binding"/>
    <property type="evidence" value="ECO:0007669"/>
    <property type="project" value="InterPro"/>
</dbReference>
<evidence type="ECO:0000256" key="8">
    <source>
        <dbReference type="PIRNR" id="PIRNR005096"/>
    </source>
</evidence>
<comment type="pathway">
    <text evidence="2 8">Carbohydrate metabolism; hexose metabolism.</text>
</comment>
<dbReference type="InterPro" id="IPR015443">
    <property type="entry name" value="Aldose_1-epimerase"/>
</dbReference>
<dbReference type="GO" id="GO:0004034">
    <property type="term" value="F:aldose 1-epimerase activity"/>
    <property type="evidence" value="ECO:0007669"/>
    <property type="project" value="UniProtKB-EC"/>
</dbReference>